<dbReference type="Pfam" id="PF01234">
    <property type="entry name" value="NNMT_PNMT_TEMT"/>
    <property type="match status" value="1"/>
</dbReference>
<dbReference type="AlphaFoldDB" id="A0A401RYM6"/>
<name>A0A401RYM6_CHIPU</name>
<dbReference type="PANTHER" id="PTHR10867">
    <property type="entry name" value="NNMT/PNMT/TEMT FAMILY MEMBER"/>
    <property type="match status" value="1"/>
</dbReference>
<sequence>MPFPGVQDSTHFLKLDVVPVFTALSVAMEHAEEMVLSDYASNNRQEIEQWLRNDPKAFDWSPIAKFVCELEGIRGKWQEKEKKLRDSIKQVLKCDVHQNNPLHSVELEPTD</sequence>
<reference evidence="5 6" key="1">
    <citation type="journal article" date="2018" name="Nat. Ecol. Evol.">
        <title>Shark genomes provide insights into elasmobranch evolution and the origin of vertebrates.</title>
        <authorList>
            <person name="Hara Y"/>
            <person name="Yamaguchi K"/>
            <person name="Onimaru K"/>
            <person name="Kadota M"/>
            <person name="Koyanagi M"/>
            <person name="Keeley SD"/>
            <person name="Tatsumi K"/>
            <person name="Tanaka K"/>
            <person name="Motone F"/>
            <person name="Kageyama Y"/>
            <person name="Nozu R"/>
            <person name="Adachi N"/>
            <person name="Nishimura O"/>
            <person name="Nakagawa R"/>
            <person name="Tanegashima C"/>
            <person name="Kiyatake I"/>
            <person name="Matsumoto R"/>
            <person name="Murakumo K"/>
            <person name="Nishida K"/>
            <person name="Terakita A"/>
            <person name="Kuratani S"/>
            <person name="Sato K"/>
            <person name="Hyodo S Kuraku.S."/>
        </authorList>
    </citation>
    <scope>NUCLEOTIDE SEQUENCE [LARGE SCALE GENOMIC DNA]</scope>
</reference>
<organism evidence="5 6">
    <name type="scientific">Chiloscyllium punctatum</name>
    <name type="common">Brownbanded bambooshark</name>
    <name type="synonym">Hemiscyllium punctatum</name>
    <dbReference type="NCBI Taxonomy" id="137246"/>
    <lineage>
        <taxon>Eukaryota</taxon>
        <taxon>Metazoa</taxon>
        <taxon>Chordata</taxon>
        <taxon>Craniata</taxon>
        <taxon>Vertebrata</taxon>
        <taxon>Chondrichthyes</taxon>
        <taxon>Elasmobranchii</taxon>
        <taxon>Galeomorphii</taxon>
        <taxon>Galeoidea</taxon>
        <taxon>Orectolobiformes</taxon>
        <taxon>Hemiscylliidae</taxon>
        <taxon>Chiloscyllium</taxon>
    </lineage>
</organism>
<keyword evidence="3" id="KW-0808">Transferase</keyword>
<proteinExistence type="inferred from homology"/>
<dbReference type="STRING" id="137246.A0A401RYM6"/>
<dbReference type="PANTHER" id="PTHR10867:SF32">
    <property type="entry name" value="NICOTINAMIDE N-METHYLTRANSFERASE"/>
    <property type="match status" value="1"/>
</dbReference>
<comment type="similarity">
    <text evidence="1">Belongs to the class I-like SAM-binding methyltransferase superfamily. NNMT/PNMT/TEMT family.</text>
</comment>
<dbReference type="GO" id="GO:0008170">
    <property type="term" value="F:N-methyltransferase activity"/>
    <property type="evidence" value="ECO:0007669"/>
    <property type="project" value="TreeGrafter"/>
</dbReference>
<dbReference type="Gene3D" id="3.40.50.150">
    <property type="entry name" value="Vaccinia Virus protein VP39"/>
    <property type="match status" value="1"/>
</dbReference>
<accession>A0A401RYM6</accession>
<evidence type="ECO:0000256" key="2">
    <source>
        <dbReference type="ARBA" id="ARBA00022603"/>
    </source>
</evidence>
<dbReference type="GO" id="GO:0005829">
    <property type="term" value="C:cytosol"/>
    <property type="evidence" value="ECO:0007669"/>
    <property type="project" value="TreeGrafter"/>
</dbReference>
<dbReference type="SUPFAM" id="SSF53335">
    <property type="entry name" value="S-adenosyl-L-methionine-dependent methyltransferases"/>
    <property type="match status" value="1"/>
</dbReference>
<dbReference type="InterPro" id="IPR000940">
    <property type="entry name" value="NNMT_TEMT_trans"/>
</dbReference>
<evidence type="ECO:0000313" key="6">
    <source>
        <dbReference type="Proteomes" id="UP000287033"/>
    </source>
</evidence>
<dbReference type="OrthoDB" id="10050085at2759"/>
<dbReference type="PROSITE" id="PS51681">
    <property type="entry name" value="SAM_MT_NNMT_PNMT_TEMT"/>
    <property type="match status" value="1"/>
</dbReference>
<dbReference type="InterPro" id="IPR029063">
    <property type="entry name" value="SAM-dependent_MTases_sf"/>
</dbReference>
<keyword evidence="6" id="KW-1185">Reference proteome</keyword>
<evidence type="ECO:0000256" key="1">
    <source>
        <dbReference type="ARBA" id="ARBA00007996"/>
    </source>
</evidence>
<evidence type="ECO:0000256" key="3">
    <source>
        <dbReference type="ARBA" id="ARBA00022679"/>
    </source>
</evidence>
<keyword evidence="2" id="KW-0489">Methyltransferase</keyword>
<evidence type="ECO:0000256" key="4">
    <source>
        <dbReference type="ARBA" id="ARBA00022691"/>
    </source>
</evidence>
<dbReference type="Proteomes" id="UP000287033">
    <property type="component" value="Unassembled WGS sequence"/>
</dbReference>
<keyword evidence="4" id="KW-0949">S-adenosyl-L-methionine</keyword>
<dbReference type="EMBL" id="BEZZ01000025">
    <property type="protein sequence ID" value="GCC23246.1"/>
    <property type="molecule type" value="Genomic_DNA"/>
</dbReference>
<gene>
    <name evidence="5" type="ORF">chiPu_0001640</name>
</gene>
<protein>
    <submittedName>
        <fullName evidence="5">Uncharacterized protein</fullName>
    </submittedName>
</protein>
<evidence type="ECO:0000313" key="5">
    <source>
        <dbReference type="EMBL" id="GCC23246.1"/>
    </source>
</evidence>
<comment type="caution">
    <text evidence="5">The sequence shown here is derived from an EMBL/GenBank/DDBJ whole genome shotgun (WGS) entry which is preliminary data.</text>
</comment>
<dbReference type="GO" id="GO:0032259">
    <property type="term" value="P:methylation"/>
    <property type="evidence" value="ECO:0007669"/>
    <property type="project" value="UniProtKB-KW"/>
</dbReference>